<feature type="domain" description="Pseudouridine synthase I TruA alpha/beta" evidence="8">
    <location>
        <begin position="158"/>
        <end position="259"/>
    </location>
</feature>
<evidence type="ECO:0000256" key="6">
    <source>
        <dbReference type="PIRSR" id="PIRSR001430-2"/>
    </source>
</evidence>
<comment type="function">
    <text evidence="4">Formation of pseudouridine at positions 38, 39 and 40 in the anticodon stem and loop of transfer RNAs.</text>
</comment>
<dbReference type="PIRSF" id="PIRSF001430">
    <property type="entry name" value="tRNA_psdUrid_synth"/>
    <property type="match status" value="1"/>
</dbReference>
<protein>
    <recommendedName>
        <fullName evidence="4">tRNA pseudouridine synthase A</fullName>
        <ecNumber evidence="4">5.4.99.12</ecNumber>
    </recommendedName>
    <alternativeName>
        <fullName evidence="4">tRNA pseudouridine(38-40) synthase</fullName>
    </alternativeName>
    <alternativeName>
        <fullName evidence="4">tRNA pseudouridylate synthase I</fullName>
    </alternativeName>
    <alternativeName>
        <fullName evidence="4">tRNA-uridine isomerase I</fullName>
    </alternativeName>
</protein>
<name>A0A5C9A4B1_9GAMM</name>
<dbReference type="GO" id="GO:0003723">
    <property type="term" value="F:RNA binding"/>
    <property type="evidence" value="ECO:0007669"/>
    <property type="project" value="InterPro"/>
</dbReference>
<dbReference type="InterPro" id="IPR020103">
    <property type="entry name" value="PsdUridine_synth_cat_dom_sf"/>
</dbReference>
<dbReference type="Proteomes" id="UP000321039">
    <property type="component" value="Unassembled WGS sequence"/>
</dbReference>
<comment type="caution">
    <text evidence="9">The sequence shown here is derived from an EMBL/GenBank/DDBJ whole genome shotgun (WGS) entry which is preliminary data.</text>
</comment>
<dbReference type="HAMAP" id="MF_00171">
    <property type="entry name" value="TruA"/>
    <property type="match status" value="1"/>
</dbReference>
<reference evidence="9 10" key="1">
    <citation type="submission" date="2019-08" db="EMBL/GenBank/DDBJ databases">
        <title>Parahaliea maris sp. nov., isolated from the surface seawater.</title>
        <authorList>
            <person name="Liu Y."/>
        </authorList>
    </citation>
    <scope>NUCLEOTIDE SEQUENCE [LARGE SCALE GENOMIC DNA]</scope>
    <source>
        <strain evidence="9 10">HSLHS9</strain>
    </source>
</reference>
<evidence type="ECO:0000256" key="2">
    <source>
        <dbReference type="ARBA" id="ARBA00022694"/>
    </source>
</evidence>
<evidence type="ECO:0000313" key="9">
    <source>
        <dbReference type="EMBL" id="TXS95685.1"/>
    </source>
</evidence>
<dbReference type="AlphaFoldDB" id="A0A5C9A4B1"/>
<evidence type="ECO:0000259" key="8">
    <source>
        <dbReference type="Pfam" id="PF01416"/>
    </source>
</evidence>
<keyword evidence="10" id="KW-1185">Reference proteome</keyword>
<feature type="active site" description="Nucleophile" evidence="4 5">
    <location>
        <position position="66"/>
    </location>
</feature>
<dbReference type="Gene3D" id="3.30.70.660">
    <property type="entry name" value="Pseudouridine synthase I, catalytic domain, C-terminal subdomain"/>
    <property type="match status" value="1"/>
</dbReference>
<dbReference type="PANTHER" id="PTHR11142">
    <property type="entry name" value="PSEUDOURIDYLATE SYNTHASE"/>
    <property type="match status" value="1"/>
</dbReference>
<comment type="subunit">
    <text evidence="4">Homodimer.</text>
</comment>
<dbReference type="RefSeq" id="WP_148067618.1">
    <property type="nucleotide sequence ID" value="NZ_VRZA01000002.1"/>
</dbReference>
<evidence type="ECO:0000256" key="4">
    <source>
        <dbReference type="HAMAP-Rule" id="MF_00171"/>
    </source>
</evidence>
<dbReference type="InterPro" id="IPR020095">
    <property type="entry name" value="PsdUridine_synth_TruA_C"/>
</dbReference>
<dbReference type="InterPro" id="IPR020094">
    <property type="entry name" value="TruA/RsuA/RluB/E/F_N"/>
</dbReference>
<dbReference type="PANTHER" id="PTHR11142:SF0">
    <property type="entry name" value="TRNA PSEUDOURIDINE SYNTHASE-LIKE 1"/>
    <property type="match status" value="1"/>
</dbReference>
<dbReference type="InterPro" id="IPR001406">
    <property type="entry name" value="PsdUridine_synth_TruA"/>
</dbReference>
<evidence type="ECO:0000256" key="3">
    <source>
        <dbReference type="ARBA" id="ARBA00023235"/>
    </source>
</evidence>
<dbReference type="Gene3D" id="3.30.70.580">
    <property type="entry name" value="Pseudouridine synthase I, catalytic domain, N-terminal subdomain"/>
    <property type="match status" value="1"/>
</dbReference>
<sequence length="281" mass="30447">MTEFLSPDPLPPGARVACRVEYDGSQYNGWQSQPHLDVTTVQQTLEAALSQVASAPVRVHCAGRTDTGVHGYGQVVHFESPAARSPKSWVLGGNANLPFDVRLHWAVPVVEDFHARFSAISRRYRYIIANTPVRPAHLNGQVTWQRRPLDEGLMQREAQYLLGEQDFSAFRAAACQSTSPNRNVHAVSVLRRGSLVVIDIEANAFLHHMVRNIAGSLMAVGSGRAGAGWIASLLAGRDRTRAADTAPPDGLYLVDVGYSAHFGLPVTPEGPLLVQGMGLAL</sequence>
<dbReference type="EMBL" id="VRZA01000002">
    <property type="protein sequence ID" value="TXS95685.1"/>
    <property type="molecule type" value="Genomic_DNA"/>
</dbReference>
<dbReference type="GO" id="GO:0031119">
    <property type="term" value="P:tRNA pseudouridine synthesis"/>
    <property type="evidence" value="ECO:0007669"/>
    <property type="project" value="UniProtKB-UniRule"/>
</dbReference>
<comment type="catalytic activity">
    <reaction evidence="4 7">
        <text>uridine(38/39/40) in tRNA = pseudouridine(38/39/40) in tRNA</text>
        <dbReference type="Rhea" id="RHEA:22376"/>
        <dbReference type="Rhea" id="RHEA-COMP:10085"/>
        <dbReference type="Rhea" id="RHEA-COMP:10087"/>
        <dbReference type="ChEBI" id="CHEBI:65314"/>
        <dbReference type="ChEBI" id="CHEBI:65315"/>
        <dbReference type="EC" id="5.4.99.12"/>
    </reaction>
</comment>
<dbReference type="EC" id="5.4.99.12" evidence="4"/>
<organism evidence="9 10">
    <name type="scientific">Parahaliea maris</name>
    <dbReference type="NCBI Taxonomy" id="2716870"/>
    <lineage>
        <taxon>Bacteria</taxon>
        <taxon>Pseudomonadati</taxon>
        <taxon>Pseudomonadota</taxon>
        <taxon>Gammaproteobacteria</taxon>
        <taxon>Cellvibrionales</taxon>
        <taxon>Halieaceae</taxon>
        <taxon>Parahaliea</taxon>
    </lineage>
</organism>
<feature type="domain" description="Pseudouridine synthase I TruA alpha/beta" evidence="8">
    <location>
        <begin position="20"/>
        <end position="117"/>
    </location>
</feature>
<evidence type="ECO:0000256" key="5">
    <source>
        <dbReference type="PIRSR" id="PIRSR001430-1"/>
    </source>
</evidence>
<feature type="binding site" evidence="4 6">
    <location>
        <position position="124"/>
    </location>
    <ligand>
        <name>substrate</name>
    </ligand>
</feature>
<proteinExistence type="inferred from homology"/>
<comment type="caution">
    <text evidence="4">Lacks conserved residue(s) required for the propagation of feature annotation.</text>
</comment>
<keyword evidence="3 4" id="KW-0413">Isomerase</keyword>
<accession>A0A5C9A4B1</accession>
<dbReference type="GO" id="GO:0160147">
    <property type="term" value="F:tRNA pseudouridine(38-40) synthase activity"/>
    <property type="evidence" value="ECO:0007669"/>
    <property type="project" value="UniProtKB-EC"/>
</dbReference>
<dbReference type="Pfam" id="PF01416">
    <property type="entry name" value="PseudoU_synth_1"/>
    <property type="match status" value="2"/>
</dbReference>
<dbReference type="SUPFAM" id="SSF55120">
    <property type="entry name" value="Pseudouridine synthase"/>
    <property type="match status" value="1"/>
</dbReference>
<dbReference type="CDD" id="cd02570">
    <property type="entry name" value="PseudoU_synth_EcTruA"/>
    <property type="match status" value="1"/>
</dbReference>
<dbReference type="NCBIfam" id="TIGR00071">
    <property type="entry name" value="hisT_truA"/>
    <property type="match status" value="1"/>
</dbReference>
<dbReference type="InterPro" id="IPR020097">
    <property type="entry name" value="PsdUridine_synth_TruA_a/b_dom"/>
</dbReference>
<dbReference type="FunFam" id="3.30.70.580:FF:000001">
    <property type="entry name" value="tRNA pseudouridine synthase A"/>
    <property type="match status" value="1"/>
</dbReference>
<evidence type="ECO:0000256" key="1">
    <source>
        <dbReference type="ARBA" id="ARBA00009375"/>
    </source>
</evidence>
<gene>
    <name evidence="4 9" type="primary">truA</name>
    <name evidence="9" type="ORF">FV139_07395</name>
</gene>
<evidence type="ECO:0000256" key="7">
    <source>
        <dbReference type="RuleBase" id="RU003792"/>
    </source>
</evidence>
<keyword evidence="2 4" id="KW-0819">tRNA processing</keyword>
<evidence type="ECO:0000313" key="10">
    <source>
        <dbReference type="Proteomes" id="UP000321039"/>
    </source>
</evidence>
<comment type="similarity">
    <text evidence="1 4 7">Belongs to the tRNA pseudouridine synthase TruA family.</text>
</comment>